<sequence length="120" mass="13315">MFAANHDAVLKSTTTEHAQIIWREFENSLVLILVRGRDAAAEGDGAAGDAAESGTGPLLPGERLLQLVWDAMVLLYGKEDLLNIRNVERFKREIKVRFVGGCCGVFTRSHAQTRWCLVFV</sequence>
<comment type="caution">
    <text evidence="1">The sequence shown here is derived from an EMBL/GenBank/DDBJ whole genome shotgun (WGS) entry which is preliminary data.</text>
</comment>
<accession>A0AAE0ZM30</accession>
<gene>
    <name evidence="1" type="ORF">RRG08_011892</name>
</gene>
<dbReference type="PANTHER" id="PTHR13559:SF1">
    <property type="entry name" value="PROTEIN FUZZY HOMOLOG"/>
    <property type="match status" value="1"/>
</dbReference>
<evidence type="ECO:0000313" key="1">
    <source>
        <dbReference type="EMBL" id="KAK3771979.1"/>
    </source>
</evidence>
<dbReference type="GO" id="GO:1905515">
    <property type="term" value="P:non-motile cilium assembly"/>
    <property type="evidence" value="ECO:0007669"/>
    <property type="project" value="TreeGrafter"/>
</dbReference>
<protein>
    <submittedName>
        <fullName evidence="1">Uncharacterized protein</fullName>
    </submittedName>
</protein>
<organism evidence="1 2">
    <name type="scientific">Elysia crispata</name>
    <name type="common">lettuce slug</name>
    <dbReference type="NCBI Taxonomy" id="231223"/>
    <lineage>
        <taxon>Eukaryota</taxon>
        <taxon>Metazoa</taxon>
        <taxon>Spiralia</taxon>
        <taxon>Lophotrochozoa</taxon>
        <taxon>Mollusca</taxon>
        <taxon>Gastropoda</taxon>
        <taxon>Heterobranchia</taxon>
        <taxon>Euthyneura</taxon>
        <taxon>Panpulmonata</taxon>
        <taxon>Sacoglossa</taxon>
        <taxon>Placobranchoidea</taxon>
        <taxon>Plakobranchidae</taxon>
        <taxon>Elysia</taxon>
    </lineage>
</organism>
<keyword evidence="2" id="KW-1185">Reference proteome</keyword>
<reference evidence="1" key="1">
    <citation type="journal article" date="2023" name="G3 (Bethesda)">
        <title>A reference genome for the long-term kleptoplast-retaining sea slug Elysia crispata morphotype clarki.</title>
        <authorList>
            <person name="Eastman K.E."/>
            <person name="Pendleton A.L."/>
            <person name="Shaikh M.A."/>
            <person name="Suttiyut T."/>
            <person name="Ogas R."/>
            <person name="Tomko P."/>
            <person name="Gavelis G."/>
            <person name="Widhalm J.R."/>
            <person name="Wisecaver J.H."/>
        </authorList>
    </citation>
    <scope>NUCLEOTIDE SEQUENCE</scope>
    <source>
        <strain evidence="1">ECLA1</strain>
    </source>
</reference>
<dbReference type="Proteomes" id="UP001283361">
    <property type="component" value="Unassembled WGS sequence"/>
</dbReference>
<dbReference type="PANTHER" id="PTHR13559">
    <property type="entry name" value="INTRACELLULAR TRAFFIC PROTEIN-RELATED"/>
    <property type="match status" value="1"/>
</dbReference>
<dbReference type="InterPro" id="IPR026069">
    <property type="entry name" value="Fuzzy"/>
</dbReference>
<dbReference type="EMBL" id="JAWDGP010003665">
    <property type="protein sequence ID" value="KAK3771979.1"/>
    <property type="molecule type" value="Genomic_DNA"/>
</dbReference>
<proteinExistence type="predicted"/>
<evidence type="ECO:0000313" key="2">
    <source>
        <dbReference type="Proteomes" id="UP001283361"/>
    </source>
</evidence>
<dbReference type="AlphaFoldDB" id="A0AAE0ZM30"/>
<name>A0AAE0ZM30_9GAST</name>